<accession>A0ABU7WSF9</accession>
<evidence type="ECO:0000313" key="5">
    <source>
        <dbReference type="Proteomes" id="UP001348265"/>
    </source>
</evidence>
<organism evidence="4 5">
    <name type="scientific">Streptomyces chrestomyceticus</name>
    <dbReference type="NCBI Taxonomy" id="68185"/>
    <lineage>
        <taxon>Bacteria</taxon>
        <taxon>Bacillati</taxon>
        <taxon>Actinomycetota</taxon>
        <taxon>Actinomycetes</taxon>
        <taxon>Kitasatosporales</taxon>
        <taxon>Streptomycetaceae</taxon>
        <taxon>Streptomyces</taxon>
    </lineage>
</organism>
<proteinExistence type="predicted"/>
<dbReference type="PANTHER" id="PTHR30055">
    <property type="entry name" value="HTH-TYPE TRANSCRIPTIONAL REGULATOR RUTR"/>
    <property type="match status" value="1"/>
</dbReference>
<sequence length="199" mass="21040">MTAVDDDEGRTRVLEAAEELFYEYGIHAVRMTQVRDQAGVSLARLYKLYPSKHHLVAASLRAHGQRLRAALSESVERSAPAPAGSRTRLLAAFDHLQETITAPGFRGCAFVNAWAELGGPGHERHPLVAEAVQEHKIALRAYLTGLAGDFADARGVGEQIHILIEGAMVTSSILGADAARPARDGACAALAAAGGAPGR</sequence>
<dbReference type="SUPFAM" id="SSF48498">
    <property type="entry name" value="Tetracyclin repressor-like, C-terminal domain"/>
    <property type="match status" value="1"/>
</dbReference>
<dbReference type="Proteomes" id="UP001348265">
    <property type="component" value="Unassembled WGS sequence"/>
</dbReference>
<dbReference type="EMBL" id="JAVFKM010000004">
    <property type="protein sequence ID" value="MEF3113648.1"/>
    <property type="molecule type" value="Genomic_DNA"/>
</dbReference>
<dbReference type="SUPFAM" id="SSF46689">
    <property type="entry name" value="Homeodomain-like"/>
    <property type="match status" value="1"/>
</dbReference>
<gene>
    <name evidence="4" type="ORF">RB636_10620</name>
</gene>
<protein>
    <submittedName>
        <fullName evidence="4">TetR/AcrR family transcriptional regulator</fullName>
    </submittedName>
</protein>
<evidence type="ECO:0000256" key="2">
    <source>
        <dbReference type="PROSITE-ProRule" id="PRU00335"/>
    </source>
</evidence>
<reference evidence="4 5" key="1">
    <citation type="submission" date="2023-08" db="EMBL/GenBank/DDBJ databases">
        <authorList>
            <person name="Sharma P."/>
            <person name="Verma V."/>
            <person name="Mohan M.K."/>
            <person name="Dubey A.K."/>
        </authorList>
    </citation>
    <scope>NUCLEOTIDE SEQUENCE [LARGE SCALE GENOMIC DNA]</scope>
    <source>
        <strain evidence="4 5">ADP4</strain>
    </source>
</reference>
<feature type="DNA-binding region" description="H-T-H motif" evidence="2">
    <location>
        <begin position="30"/>
        <end position="49"/>
    </location>
</feature>
<comment type="caution">
    <text evidence="4">The sequence shown here is derived from an EMBL/GenBank/DDBJ whole genome shotgun (WGS) entry which is preliminary data.</text>
</comment>
<evidence type="ECO:0000256" key="1">
    <source>
        <dbReference type="ARBA" id="ARBA00023125"/>
    </source>
</evidence>
<dbReference type="InterPro" id="IPR036271">
    <property type="entry name" value="Tet_transcr_reg_TetR-rel_C_sf"/>
</dbReference>
<keyword evidence="1 2" id="KW-0238">DNA-binding</keyword>
<evidence type="ECO:0000313" key="4">
    <source>
        <dbReference type="EMBL" id="MEF3113648.1"/>
    </source>
</evidence>
<dbReference type="PANTHER" id="PTHR30055:SF200">
    <property type="entry name" value="HTH-TYPE TRANSCRIPTIONAL REPRESSOR BDCR"/>
    <property type="match status" value="1"/>
</dbReference>
<keyword evidence="5" id="KW-1185">Reference proteome</keyword>
<dbReference type="PROSITE" id="PS50977">
    <property type="entry name" value="HTH_TETR_2"/>
    <property type="match status" value="1"/>
</dbReference>
<dbReference type="Gene3D" id="1.10.357.10">
    <property type="entry name" value="Tetracycline Repressor, domain 2"/>
    <property type="match status" value="1"/>
</dbReference>
<evidence type="ECO:0000259" key="3">
    <source>
        <dbReference type="PROSITE" id="PS50977"/>
    </source>
</evidence>
<name>A0ABU7WSF9_9ACTN</name>
<dbReference type="InterPro" id="IPR009057">
    <property type="entry name" value="Homeodomain-like_sf"/>
</dbReference>
<dbReference type="RefSeq" id="WP_331786259.1">
    <property type="nucleotide sequence ID" value="NZ_JAVFKM010000004.1"/>
</dbReference>
<dbReference type="InterPro" id="IPR001647">
    <property type="entry name" value="HTH_TetR"/>
</dbReference>
<dbReference type="Pfam" id="PF00440">
    <property type="entry name" value="TetR_N"/>
    <property type="match status" value="1"/>
</dbReference>
<dbReference type="InterPro" id="IPR050109">
    <property type="entry name" value="HTH-type_TetR-like_transc_reg"/>
</dbReference>
<feature type="domain" description="HTH tetR-type" evidence="3">
    <location>
        <begin position="7"/>
        <end position="67"/>
    </location>
</feature>
<dbReference type="PRINTS" id="PR00455">
    <property type="entry name" value="HTHTETR"/>
</dbReference>